<dbReference type="Proteomes" id="UP000663824">
    <property type="component" value="Unassembled WGS sequence"/>
</dbReference>
<dbReference type="EMBL" id="CAJOBF010009654">
    <property type="protein sequence ID" value="CAF4279020.1"/>
    <property type="molecule type" value="Genomic_DNA"/>
</dbReference>
<evidence type="ECO:0000313" key="8">
    <source>
        <dbReference type="EMBL" id="CAF1442246.1"/>
    </source>
</evidence>
<dbReference type="GO" id="GO:0046983">
    <property type="term" value="F:protein dimerization activity"/>
    <property type="evidence" value="ECO:0007669"/>
    <property type="project" value="InterPro"/>
</dbReference>
<dbReference type="EMBL" id="CAJOBG010002805">
    <property type="protein sequence ID" value="CAF4029161.1"/>
    <property type="molecule type" value="Genomic_DNA"/>
</dbReference>
<dbReference type="PRINTS" id="PR00404">
    <property type="entry name" value="MADSDOMAIN"/>
</dbReference>
<evidence type="ECO:0000256" key="1">
    <source>
        <dbReference type="ARBA" id="ARBA00004123"/>
    </source>
</evidence>
<keyword evidence="4" id="KW-0804">Transcription</keyword>
<dbReference type="Proteomes" id="UP000676336">
    <property type="component" value="Unassembled WGS sequence"/>
</dbReference>
<dbReference type="EMBL" id="CAJOBJ010069026">
    <property type="protein sequence ID" value="CAF4452032.1"/>
    <property type="molecule type" value="Genomic_DNA"/>
</dbReference>
<gene>
    <name evidence="14" type="ORF">BYL167_LOCUS26250</name>
    <name evidence="8" type="ORF">CJN711_LOCUS24135</name>
    <name evidence="16" type="ORF">GIL414_LOCUS32470</name>
    <name evidence="9" type="ORF">KQP761_LOCUS23427</name>
    <name evidence="10" type="ORF">MBJ925_LOCUS14394</name>
    <name evidence="13" type="ORF">OVN521_LOCUS16688</name>
    <name evidence="17" type="ORF">SMN809_LOCUS45869</name>
    <name evidence="15" type="ORF">UXM345_LOCUS32238</name>
    <name evidence="12" type="ORF">WKI299_LOCUS21396</name>
    <name evidence="11" type="ORF">XDN619_LOCUS15782</name>
</gene>
<evidence type="ECO:0000313" key="10">
    <source>
        <dbReference type="EMBL" id="CAF2058306.1"/>
    </source>
</evidence>
<evidence type="ECO:0000313" key="12">
    <source>
        <dbReference type="EMBL" id="CAF2106173.1"/>
    </source>
</evidence>
<feature type="domain" description="MADS-box" evidence="7">
    <location>
        <begin position="45"/>
        <end position="105"/>
    </location>
</feature>
<evidence type="ECO:0000313" key="14">
    <source>
        <dbReference type="EMBL" id="CAF4269145.1"/>
    </source>
</evidence>
<dbReference type="Proteomes" id="UP000663834">
    <property type="component" value="Unassembled WGS sequence"/>
</dbReference>
<evidence type="ECO:0000313" key="19">
    <source>
        <dbReference type="Proteomes" id="UP000663887"/>
    </source>
</evidence>
<feature type="compositionally biased region" description="Acidic residues" evidence="6">
    <location>
        <begin position="11"/>
        <end position="27"/>
    </location>
</feature>
<dbReference type="CDD" id="cd00266">
    <property type="entry name" value="MADS_SRF_like"/>
    <property type="match status" value="1"/>
</dbReference>
<dbReference type="Pfam" id="PF00319">
    <property type="entry name" value="SRF-TF"/>
    <property type="match status" value="1"/>
</dbReference>
<dbReference type="InterPro" id="IPR050142">
    <property type="entry name" value="MADS-box/MEF2_TF"/>
</dbReference>
<dbReference type="Proteomes" id="UP000663842">
    <property type="component" value="Unassembled WGS sequence"/>
</dbReference>
<evidence type="ECO:0000259" key="7">
    <source>
        <dbReference type="PROSITE" id="PS50066"/>
    </source>
</evidence>
<dbReference type="GO" id="GO:0045944">
    <property type="term" value="P:positive regulation of transcription by RNA polymerase II"/>
    <property type="evidence" value="ECO:0007669"/>
    <property type="project" value="InterPro"/>
</dbReference>
<dbReference type="EMBL" id="CAJOBI010141296">
    <property type="protein sequence ID" value="CAF4769255.1"/>
    <property type="molecule type" value="Genomic_DNA"/>
</dbReference>
<evidence type="ECO:0000313" key="11">
    <source>
        <dbReference type="EMBL" id="CAF2086604.1"/>
    </source>
</evidence>
<dbReference type="Proteomes" id="UP000681967">
    <property type="component" value="Unassembled WGS sequence"/>
</dbReference>
<dbReference type="PROSITE" id="PS00350">
    <property type="entry name" value="MADS_BOX_1"/>
    <property type="match status" value="1"/>
</dbReference>
<keyword evidence="18" id="KW-1185">Reference proteome</keyword>
<keyword evidence="5" id="KW-0539">Nucleus</keyword>
<name>A0A816SJR9_9BILA</name>
<dbReference type="Proteomes" id="UP000681720">
    <property type="component" value="Unassembled WGS sequence"/>
</dbReference>
<dbReference type="EMBL" id="CAJNOW010012570">
    <property type="protein sequence ID" value="CAF1611587.1"/>
    <property type="molecule type" value="Genomic_DNA"/>
</dbReference>
<evidence type="ECO:0000256" key="6">
    <source>
        <dbReference type="SAM" id="MobiDB-lite"/>
    </source>
</evidence>
<evidence type="ECO:0000313" key="9">
    <source>
        <dbReference type="EMBL" id="CAF1611587.1"/>
    </source>
</evidence>
<dbReference type="Gene3D" id="3.40.1810.10">
    <property type="entry name" value="Transcription factor, MADS-box"/>
    <property type="match status" value="1"/>
</dbReference>
<dbReference type="PANTHER" id="PTHR48019">
    <property type="entry name" value="SERUM RESPONSE FACTOR HOMOLOG"/>
    <property type="match status" value="1"/>
</dbReference>
<evidence type="ECO:0000313" key="17">
    <source>
        <dbReference type="EMBL" id="CAF4769255.1"/>
    </source>
</evidence>
<dbReference type="InterPro" id="IPR036879">
    <property type="entry name" value="TF_MADSbox_sf"/>
</dbReference>
<feature type="region of interest" description="Disordered" evidence="6">
    <location>
        <begin position="245"/>
        <end position="272"/>
    </location>
</feature>
<comment type="subcellular location">
    <subcellularLocation>
        <location evidence="1">Nucleus</location>
    </subcellularLocation>
</comment>
<dbReference type="EMBL" id="CAJNOV010011221">
    <property type="protein sequence ID" value="CAF1442246.1"/>
    <property type="molecule type" value="Genomic_DNA"/>
</dbReference>
<keyword evidence="3" id="KW-0238">DNA-binding</keyword>
<dbReference type="SUPFAM" id="SSF55455">
    <property type="entry name" value="SRF-like"/>
    <property type="match status" value="1"/>
</dbReference>
<dbReference type="Proteomes" id="UP000663855">
    <property type="component" value="Unassembled WGS sequence"/>
</dbReference>
<reference evidence="11" key="1">
    <citation type="submission" date="2021-02" db="EMBL/GenBank/DDBJ databases">
        <authorList>
            <person name="Nowell W R."/>
        </authorList>
    </citation>
    <scope>NUCLEOTIDE SEQUENCE</scope>
</reference>
<organism evidence="11 19">
    <name type="scientific">Rotaria magnacalcarata</name>
    <dbReference type="NCBI Taxonomy" id="392030"/>
    <lineage>
        <taxon>Eukaryota</taxon>
        <taxon>Metazoa</taxon>
        <taxon>Spiralia</taxon>
        <taxon>Gnathifera</taxon>
        <taxon>Rotifera</taxon>
        <taxon>Eurotatoria</taxon>
        <taxon>Bdelloidea</taxon>
        <taxon>Philodinida</taxon>
        <taxon>Philodinidae</taxon>
        <taxon>Rotaria</taxon>
    </lineage>
</organism>
<keyword evidence="2" id="KW-0805">Transcription regulation</keyword>
<dbReference type="Proteomes" id="UP000663887">
    <property type="component" value="Unassembled WGS sequence"/>
</dbReference>
<proteinExistence type="predicted"/>
<dbReference type="EMBL" id="CAJNRG010006500">
    <property type="protein sequence ID" value="CAF2086604.1"/>
    <property type="molecule type" value="Genomic_DNA"/>
</dbReference>
<sequence>MNQTSFNTIAFDDDDNEDFIDDEDDDRSNESMDNSTSKRRNKKTLGRVKINMAYIDNKIRRYTTFSKRKTGIMKKAYELATLTGTEVMLLVASETGHVYTYATPKLQPMITSETGKALIQTCLAKDEPIAEPPPPSTTTLNNNDVIFIDENQQKKRTNLSVESMTAQIRPNKRSKLKPTYEVERANALTPCVPMPTSIYPPAIAIPLSCLVNADSQQQPSINNGNSYTIDINSLKANGINIVLAPSPNSSQPSPPSNVSLVLTPGNFPYQSS</sequence>
<evidence type="ECO:0000313" key="16">
    <source>
        <dbReference type="EMBL" id="CAF4452032.1"/>
    </source>
</evidence>
<feature type="compositionally biased region" description="Low complexity" evidence="6">
    <location>
        <begin position="245"/>
        <end position="264"/>
    </location>
</feature>
<dbReference type="GO" id="GO:0005634">
    <property type="term" value="C:nucleus"/>
    <property type="evidence" value="ECO:0007669"/>
    <property type="project" value="UniProtKB-SubCell"/>
</dbReference>
<comment type="caution">
    <text evidence="11">The sequence shown here is derived from an EMBL/GenBank/DDBJ whole genome shotgun (WGS) entry which is preliminary data.</text>
</comment>
<evidence type="ECO:0000256" key="4">
    <source>
        <dbReference type="ARBA" id="ARBA00023163"/>
    </source>
</evidence>
<dbReference type="EMBL" id="CAJOBH010029503">
    <property type="protein sequence ID" value="CAF4269145.1"/>
    <property type="molecule type" value="Genomic_DNA"/>
</dbReference>
<dbReference type="FunFam" id="3.40.1810.10:FF:000002">
    <property type="entry name" value="Serum response factor b"/>
    <property type="match status" value="1"/>
</dbReference>
<dbReference type="GO" id="GO:0000987">
    <property type="term" value="F:cis-regulatory region sequence-specific DNA binding"/>
    <property type="evidence" value="ECO:0007669"/>
    <property type="project" value="InterPro"/>
</dbReference>
<dbReference type="SMART" id="SM00432">
    <property type="entry name" value="MADS"/>
    <property type="match status" value="1"/>
</dbReference>
<evidence type="ECO:0000256" key="3">
    <source>
        <dbReference type="ARBA" id="ARBA00023125"/>
    </source>
</evidence>
<dbReference type="PROSITE" id="PS50066">
    <property type="entry name" value="MADS_BOX_2"/>
    <property type="match status" value="1"/>
</dbReference>
<dbReference type="Proteomes" id="UP000663856">
    <property type="component" value="Unassembled WGS sequence"/>
</dbReference>
<dbReference type="Proteomes" id="UP000663866">
    <property type="component" value="Unassembled WGS sequence"/>
</dbReference>
<evidence type="ECO:0000256" key="5">
    <source>
        <dbReference type="ARBA" id="ARBA00023242"/>
    </source>
</evidence>
<dbReference type="OrthoDB" id="2284405at2759"/>
<dbReference type="InterPro" id="IPR002100">
    <property type="entry name" value="TF_MADSbox"/>
</dbReference>
<dbReference type="EMBL" id="CAJNRF010008937">
    <property type="protein sequence ID" value="CAF2106173.1"/>
    <property type="molecule type" value="Genomic_DNA"/>
</dbReference>
<protein>
    <recommendedName>
        <fullName evidence="7">MADS-box domain-containing protein</fullName>
    </recommendedName>
</protein>
<evidence type="ECO:0000313" key="15">
    <source>
        <dbReference type="EMBL" id="CAF4279020.1"/>
    </source>
</evidence>
<feature type="region of interest" description="Disordered" evidence="6">
    <location>
        <begin position="1"/>
        <end position="43"/>
    </location>
</feature>
<dbReference type="InterPro" id="IPR033897">
    <property type="entry name" value="SRF-like_MADS-box"/>
</dbReference>
<dbReference type="AlphaFoldDB" id="A0A816SJR9"/>
<dbReference type="EMBL" id="CAJNRE010006726">
    <property type="protein sequence ID" value="CAF2058306.1"/>
    <property type="molecule type" value="Genomic_DNA"/>
</dbReference>
<evidence type="ECO:0000313" key="13">
    <source>
        <dbReference type="EMBL" id="CAF4029161.1"/>
    </source>
</evidence>
<accession>A0A816SJR9</accession>
<evidence type="ECO:0000256" key="2">
    <source>
        <dbReference type="ARBA" id="ARBA00023015"/>
    </source>
</evidence>
<evidence type="ECO:0000313" key="18">
    <source>
        <dbReference type="Proteomes" id="UP000663866"/>
    </source>
</evidence>
<dbReference type="GO" id="GO:0000981">
    <property type="term" value="F:DNA-binding transcription factor activity, RNA polymerase II-specific"/>
    <property type="evidence" value="ECO:0007669"/>
    <property type="project" value="InterPro"/>
</dbReference>